<dbReference type="Gene3D" id="3.30.450.20">
    <property type="entry name" value="PAS domain"/>
    <property type="match status" value="1"/>
</dbReference>
<evidence type="ECO:0000259" key="1">
    <source>
        <dbReference type="Pfam" id="PF08447"/>
    </source>
</evidence>
<proteinExistence type="predicted"/>
<organism evidence="2 3">
    <name type="scientific">Piscinibacter aquaticus</name>
    <dbReference type="NCBI Taxonomy" id="392597"/>
    <lineage>
        <taxon>Bacteria</taxon>
        <taxon>Pseudomonadati</taxon>
        <taxon>Pseudomonadota</taxon>
        <taxon>Betaproteobacteria</taxon>
        <taxon>Burkholderiales</taxon>
        <taxon>Sphaerotilaceae</taxon>
        <taxon>Piscinibacter</taxon>
    </lineage>
</organism>
<protein>
    <submittedName>
        <fullName evidence="2">PAS domain-containing protein</fullName>
    </submittedName>
</protein>
<feature type="domain" description="PAS fold-3" evidence="1">
    <location>
        <begin position="1"/>
        <end position="62"/>
    </location>
</feature>
<comment type="caution">
    <text evidence="2">The sequence shown here is derived from an EMBL/GenBank/DDBJ whole genome shotgun (WGS) entry which is preliminary data.</text>
</comment>
<gene>
    <name evidence="2" type="ORF">FSC37_15675</name>
</gene>
<sequence length="111" mass="12024">MHPDDVDGMLGSLRRHLDGASDSYAMHFRLRCNGAGYRTVLSRGRVVARDARGNATRMVGTMIDLTSRPMPPSRGVLLGDDGHAGSPLPAMLPIEQIDDLLDIALRETAAR</sequence>
<evidence type="ECO:0000313" key="3">
    <source>
        <dbReference type="Proteomes" id="UP000321832"/>
    </source>
</evidence>
<keyword evidence="3" id="KW-1185">Reference proteome</keyword>
<dbReference type="Pfam" id="PF08447">
    <property type="entry name" value="PAS_3"/>
    <property type="match status" value="1"/>
</dbReference>
<dbReference type="Proteomes" id="UP000321832">
    <property type="component" value="Unassembled WGS sequence"/>
</dbReference>
<dbReference type="SUPFAM" id="SSF55785">
    <property type="entry name" value="PYP-like sensor domain (PAS domain)"/>
    <property type="match status" value="1"/>
</dbReference>
<name>A0A5C6U1A4_9BURK</name>
<dbReference type="EMBL" id="VOPW01000001">
    <property type="protein sequence ID" value="TXC66724.1"/>
    <property type="molecule type" value="Genomic_DNA"/>
</dbReference>
<dbReference type="AlphaFoldDB" id="A0A5C6U1A4"/>
<dbReference type="InterPro" id="IPR013655">
    <property type="entry name" value="PAS_fold_3"/>
</dbReference>
<evidence type="ECO:0000313" key="2">
    <source>
        <dbReference type="EMBL" id="TXC66724.1"/>
    </source>
</evidence>
<reference evidence="2 3" key="1">
    <citation type="submission" date="2019-08" db="EMBL/GenBank/DDBJ databases">
        <authorList>
            <person name="Khan S.A."/>
            <person name="Jeon C.O."/>
            <person name="Jeong S.E."/>
        </authorList>
    </citation>
    <scope>NUCLEOTIDE SEQUENCE [LARGE SCALE GENOMIC DNA]</scope>
    <source>
        <strain evidence="3">IMCC1728</strain>
    </source>
</reference>
<dbReference type="InterPro" id="IPR035965">
    <property type="entry name" value="PAS-like_dom_sf"/>
</dbReference>
<accession>A0A5C6U1A4</accession>